<sequence length="406" mass="44854">MHQLPVPAVDAVPAWVGEHLGHLHRDDAVRPSGRFRGGQAAADAALATLDVAGYAGRRSQVLPPERRGASAMSPYVRHGLLQLGEVWDAVADAPTRDRTKYRDELLWQEYSRHLYARLGTRTRSALRAEPARAHARWQEPWPRDMLCLDTVLGELDDDGWLVNQTRMWVSSQWTVRAGHDWAAGEDELYARLLDGSRAANRVGWQWTVGAGNGKAYGFSRWQVRKRAPGLCERCPLATDCPIEAWPDDQPTRWLPREPLLAADPSPEVTAGPAAVESTGAPAAVWLTAESLGTADPALAAHPDLPVVFVFDEPLLARLRLASKRLVFLAETLAELALDREVELHLGDPAEVLVGRQVAVTHAPVPGFRRLAAEVRPVELHPWPWLHRPGAGPVSSFSAWRKGLPRR</sequence>
<name>A0A1G4XHV0_9ACTN</name>
<protein>
    <submittedName>
        <fullName evidence="5">Deoxyribodipyrimidine photo-lyase</fullName>
    </submittedName>
</protein>
<evidence type="ECO:0000256" key="3">
    <source>
        <dbReference type="PIRSR" id="PIRSR602081-1"/>
    </source>
</evidence>
<dbReference type="Proteomes" id="UP000198981">
    <property type="component" value="Unassembled WGS sequence"/>
</dbReference>
<feature type="domain" description="Cryptochrome/DNA photolyase FAD-binding" evidence="4">
    <location>
        <begin position="104"/>
        <end position="215"/>
    </location>
</feature>
<proteinExistence type="predicted"/>
<keyword evidence="2 3" id="KW-0274">FAD</keyword>
<dbReference type="PANTHER" id="PTHR11455">
    <property type="entry name" value="CRYPTOCHROME"/>
    <property type="match status" value="1"/>
</dbReference>
<organism evidence="5 6">
    <name type="scientific">Klenkia marina</name>
    <dbReference type="NCBI Taxonomy" id="1960309"/>
    <lineage>
        <taxon>Bacteria</taxon>
        <taxon>Bacillati</taxon>
        <taxon>Actinomycetota</taxon>
        <taxon>Actinomycetes</taxon>
        <taxon>Geodermatophilales</taxon>
        <taxon>Geodermatophilaceae</taxon>
        <taxon>Klenkia</taxon>
    </lineage>
</organism>
<gene>
    <name evidence="5" type="ORF">SAMN03159343_1002</name>
</gene>
<dbReference type="InterPro" id="IPR036134">
    <property type="entry name" value="Crypto/Photolyase_FAD-like_sf"/>
</dbReference>
<dbReference type="OrthoDB" id="9772484at2"/>
<evidence type="ECO:0000259" key="4">
    <source>
        <dbReference type="Pfam" id="PF03441"/>
    </source>
</evidence>
<feature type="binding site" evidence="3">
    <location>
        <position position="54"/>
    </location>
    <ligand>
        <name>FAD</name>
        <dbReference type="ChEBI" id="CHEBI:57692"/>
    </ligand>
</feature>
<dbReference type="InterPro" id="IPR002081">
    <property type="entry name" value="Cryptochrome/DNA_photolyase_1"/>
</dbReference>
<dbReference type="GO" id="GO:0009416">
    <property type="term" value="P:response to light stimulus"/>
    <property type="evidence" value="ECO:0007669"/>
    <property type="project" value="TreeGrafter"/>
</dbReference>
<evidence type="ECO:0000313" key="5">
    <source>
        <dbReference type="EMBL" id="SCX40624.1"/>
    </source>
</evidence>
<dbReference type="RefSeq" id="WP_092800138.1">
    <property type="nucleotide sequence ID" value="NZ_FMUH01000001.1"/>
</dbReference>
<dbReference type="Pfam" id="PF03441">
    <property type="entry name" value="FAD_binding_7"/>
    <property type="match status" value="1"/>
</dbReference>
<dbReference type="STRING" id="1960309.SAMN03159343_1002"/>
<keyword evidence="1 3" id="KW-0285">Flavoprotein</keyword>
<feature type="binding site" evidence="3">
    <location>
        <position position="101"/>
    </location>
    <ligand>
        <name>FAD</name>
        <dbReference type="ChEBI" id="CHEBI:57692"/>
    </ligand>
</feature>
<dbReference type="AlphaFoldDB" id="A0A1G4XHV0"/>
<dbReference type="Gene3D" id="1.25.40.80">
    <property type="match status" value="1"/>
</dbReference>
<dbReference type="GO" id="GO:0003904">
    <property type="term" value="F:deoxyribodipyrimidine photo-lyase activity"/>
    <property type="evidence" value="ECO:0007669"/>
    <property type="project" value="TreeGrafter"/>
</dbReference>
<dbReference type="SUPFAM" id="SSF48173">
    <property type="entry name" value="Cryptochrome/photolyase FAD-binding domain"/>
    <property type="match status" value="1"/>
</dbReference>
<dbReference type="GO" id="GO:0003677">
    <property type="term" value="F:DNA binding"/>
    <property type="evidence" value="ECO:0007669"/>
    <property type="project" value="TreeGrafter"/>
</dbReference>
<accession>A0A1G4XHV0</accession>
<evidence type="ECO:0000313" key="6">
    <source>
        <dbReference type="Proteomes" id="UP000198981"/>
    </source>
</evidence>
<keyword evidence="5" id="KW-0456">Lyase</keyword>
<dbReference type="GO" id="GO:0071949">
    <property type="term" value="F:FAD binding"/>
    <property type="evidence" value="ECO:0007669"/>
    <property type="project" value="TreeGrafter"/>
</dbReference>
<comment type="cofactor">
    <cofactor evidence="3">
        <name>FAD</name>
        <dbReference type="ChEBI" id="CHEBI:57692"/>
    </cofactor>
    <text evidence="3">Binds 1 FAD per subunit.</text>
</comment>
<dbReference type="PANTHER" id="PTHR11455:SF9">
    <property type="entry name" value="CRYPTOCHROME CIRCADIAN CLOCK 5 ISOFORM X1"/>
    <property type="match status" value="1"/>
</dbReference>
<dbReference type="EMBL" id="FMUH01000001">
    <property type="protein sequence ID" value="SCX40624.1"/>
    <property type="molecule type" value="Genomic_DNA"/>
</dbReference>
<dbReference type="InterPro" id="IPR005101">
    <property type="entry name" value="Cryptochr/Photolyase_FAD-bd"/>
</dbReference>
<evidence type="ECO:0000256" key="2">
    <source>
        <dbReference type="ARBA" id="ARBA00022827"/>
    </source>
</evidence>
<dbReference type="Gene3D" id="1.10.579.10">
    <property type="entry name" value="DNA Cyclobutane Dipyrimidine Photolyase, subunit A, domain 3"/>
    <property type="match status" value="1"/>
</dbReference>
<evidence type="ECO:0000256" key="1">
    <source>
        <dbReference type="ARBA" id="ARBA00022630"/>
    </source>
</evidence>
<keyword evidence="6" id="KW-1185">Reference proteome</keyword>
<reference evidence="6" key="1">
    <citation type="submission" date="2016-10" db="EMBL/GenBank/DDBJ databases">
        <authorList>
            <person name="Varghese N."/>
            <person name="Submissions S."/>
        </authorList>
    </citation>
    <scope>NUCLEOTIDE SEQUENCE [LARGE SCALE GENOMIC DNA]</scope>
    <source>
        <strain evidence="6">DSM 45722</strain>
    </source>
</reference>